<sequence length="160" mass="16992">MDATQWAGVLSFGLASAVCLVTACRPWPLLAIVNGCYAAECVFGWRHGLHNAAIAAMGEYYSGRTSIQMVLIAIALGLGAIFILARRTDPAGRARTSAATATLVTALLFILETISLHDVDAVLYRPVAGLLIIGWLWLLLGGATIVGALREVRRTGVKSR</sequence>
<feature type="transmembrane region" description="Helical" evidence="1">
    <location>
        <begin position="128"/>
        <end position="149"/>
    </location>
</feature>
<keyword evidence="1" id="KW-0472">Membrane</keyword>
<organism evidence="2 3">
    <name type="scientific">Sphingopyxis fribergensis</name>
    <dbReference type="NCBI Taxonomy" id="1515612"/>
    <lineage>
        <taxon>Bacteria</taxon>
        <taxon>Pseudomonadati</taxon>
        <taxon>Pseudomonadota</taxon>
        <taxon>Alphaproteobacteria</taxon>
        <taxon>Sphingomonadales</taxon>
        <taxon>Sphingomonadaceae</taxon>
        <taxon>Sphingopyxis</taxon>
    </lineage>
</organism>
<keyword evidence="1" id="KW-0812">Transmembrane</keyword>
<feature type="transmembrane region" description="Helical" evidence="1">
    <location>
        <begin position="67"/>
        <end position="85"/>
    </location>
</feature>
<proteinExistence type="predicted"/>
<dbReference type="OrthoDB" id="9841451at2"/>
<evidence type="ECO:0000313" key="2">
    <source>
        <dbReference type="EMBL" id="AJA09212.1"/>
    </source>
</evidence>
<dbReference type="EMBL" id="CP009122">
    <property type="protein sequence ID" value="AJA09212.1"/>
    <property type="molecule type" value="Genomic_DNA"/>
</dbReference>
<reference evidence="2 3" key="1">
    <citation type="journal article" date="2015" name="Int. J. Syst. Evol. Microbiol.">
        <title>Description of Sphingopyxis fribergensis sp. nov. - a soil bacterium with the ability to degrade styrene and phenylacetic acid.</title>
        <authorList>
            <person name="Oelschlagel M."/>
            <person name="Ruckert C."/>
            <person name="Kalinowski J."/>
            <person name="Schmidt G."/>
            <person name="Schlomann M."/>
            <person name="Tischler D."/>
        </authorList>
    </citation>
    <scope>NUCLEOTIDE SEQUENCE [LARGE SCALE GENOMIC DNA]</scope>
    <source>
        <strain evidence="2 3">Kp5.2</strain>
    </source>
</reference>
<accession>A0A0A7PMV8</accession>
<feature type="transmembrane region" description="Helical" evidence="1">
    <location>
        <begin position="97"/>
        <end position="116"/>
    </location>
</feature>
<evidence type="ECO:0000256" key="1">
    <source>
        <dbReference type="SAM" id="Phobius"/>
    </source>
</evidence>
<protein>
    <submittedName>
        <fullName evidence="2">Putative membrane protein</fullName>
    </submittedName>
</protein>
<keyword evidence="3" id="KW-1185">Reference proteome</keyword>
<dbReference type="AlphaFoldDB" id="A0A0A7PMV8"/>
<dbReference type="STRING" id="1515612.SKP52_11575"/>
<evidence type="ECO:0000313" key="3">
    <source>
        <dbReference type="Proteomes" id="UP000030907"/>
    </source>
</evidence>
<gene>
    <name evidence="2" type="ORF">SKP52_11575</name>
</gene>
<keyword evidence="1" id="KW-1133">Transmembrane helix</keyword>
<dbReference type="RefSeq" id="WP_148309105.1">
    <property type="nucleotide sequence ID" value="NZ_CP009122.1"/>
</dbReference>
<dbReference type="Proteomes" id="UP000030907">
    <property type="component" value="Chromosome"/>
</dbReference>
<dbReference type="HOGENOM" id="CLU_1651036_0_0_5"/>
<dbReference type="KEGG" id="sphk:SKP52_11575"/>
<name>A0A0A7PMV8_9SPHN</name>